<dbReference type="RefSeq" id="WP_343987357.1">
    <property type="nucleotide sequence ID" value="NZ_BAAAJG010000028.1"/>
</dbReference>
<protein>
    <submittedName>
        <fullName evidence="7">MFS transporter</fullName>
    </submittedName>
</protein>
<comment type="caution">
    <text evidence="7">The sequence shown here is derived from an EMBL/GenBank/DDBJ whole genome shotgun (WGS) entry which is preliminary data.</text>
</comment>
<dbReference type="InterPro" id="IPR011701">
    <property type="entry name" value="MFS"/>
</dbReference>
<name>A0ABW4FXG3_9PSEU</name>
<evidence type="ECO:0000313" key="8">
    <source>
        <dbReference type="Proteomes" id="UP001597145"/>
    </source>
</evidence>
<keyword evidence="8" id="KW-1185">Reference proteome</keyword>
<dbReference type="PANTHER" id="PTHR42718">
    <property type="entry name" value="MAJOR FACILITATOR SUPERFAMILY MULTIDRUG TRANSPORTER MFSC"/>
    <property type="match status" value="1"/>
</dbReference>
<feature type="transmembrane region" description="Helical" evidence="5">
    <location>
        <begin position="239"/>
        <end position="259"/>
    </location>
</feature>
<feature type="transmembrane region" description="Helical" evidence="5">
    <location>
        <begin position="21"/>
        <end position="46"/>
    </location>
</feature>
<gene>
    <name evidence="7" type="ORF">ACFSCY_37965</name>
</gene>
<feature type="transmembrane region" description="Helical" evidence="5">
    <location>
        <begin position="147"/>
        <end position="172"/>
    </location>
</feature>
<dbReference type="CDD" id="cd17321">
    <property type="entry name" value="MFS_MMR_MDR_like"/>
    <property type="match status" value="1"/>
</dbReference>
<feature type="transmembrane region" description="Helical" evidence="5">
    <location>
        <begin position="58"/>
        <end position="77"/>
    </location>
</feature>
<evidence type="ECO:0000256" key="5">
    <source>
        <dbReference type="SAM" id="Phobius"/>
    </source>
</evidence>
<evidence type="ECO:0000259" key="6">
    <source>
        <dbReference type="PROSITE" id="PS50850"/>
    </source>
</evidence>
<feature type="transmembrane region" description="Helical" evidence="5">
    <location>
        <begin position="381"/>
        <end position="404"/>
    </location>
</feature>
<keyword evidence="4 5" id="KW-0472">Membrane</keyword>
<feature type="transmembrane region" description="Helical" evidence="5">
    <location>
        <begin position="354"/>
        <end position="375"/>
    </location>
</feature>
<organism evidence="7 8">
    <name type="scientific">Pseudonocardia aurantiaca</name>
    <dbReference type="NCBI Taxonomy" id="75290"/>
    <lineage>
        <taxon>Bacteria</taxon>
        <taxon>Bacillati</taxon>
        <taxon>Actinomycetota</taxon>
        <taxon>Actinomycetes</taxon>
        <taxon>Pseudonocardiales</taxon>
        <taxon>Pseudonocardiaceae</taxon>
        <taxon>Pseudonocardia</taxon>
    </lineage>
</organism>
<dbReference type="Gene3D" id="1.20.1720.10">
    <property type="entry name" value="Multidrug resistance protein D"/>
    <property type="match status" value="1"/>
</dbReference>
<feature type="transmembrane region" description="Helical" evidence="5">
    <location>
        <begin position="214"/>
        <end position="233"/>
    </location>
</feature>
<sequence>MTNTVRNQATTTDPQPYRWRWLALAAVLTAEIMDLLDATVVGVAAPSIQADLGGDSTVLQWIAAGYTLAFAVGLITGGRLGDLYGRRRMFLVGLVGFVAASALCGLAASPEMLVASRVAQGLFGAVLIPQGFGVIKSMFPPRELGTAFSTFGPAIALAAVAGPILGGALIAWDLGGVGWRTIFLVNVPIGLACLALAAKVMPESRADDGPRPDPVGMLLVSTGLVLLIFPLVQGRELGWPGWVFAMMAASVPVLVLFALHQVRRRAAGRAPLVEPALFRTRAFTAGLVVGLVFFAGMTGLVFALGLYLQIALGFSALAAGLTQAPWALGTAAGAIAGGAGLGRRFGRTLMQAGAVVMALGIGVVALALALTGGGAVSGWHLAPGLALCGIGMGLLITQFFEIVLAGVSLPMVGSASGVLNANQQLGSAAGVAVLGTVFFTMFEAGDSLGAMQTVLGWTVALVLLSGALAGALPRHARAEDAPG</sequence>
<feature type="transmembrane region" description="Helical" evidence="5">
    <location>
        <begin position="454"/>
        <end position="472"/>
    </location>
</feature>
<accession>A0ABW4FXG3</accession>
<evidence type="ECO:0000256" key="3">
    <source>
        <dbReference type="ARBA" id="ARBA00022989"/>
    </source>
</evidence>
<feature type="transmembrane region" description="Helical" evidence="5">
    <location>
        <begin position="178"/>
        <end position="202"/>
    </location>
</feature>
<dbReference type="PROSITE" id="PS50850">
    <property type="entry name" value="MFS"/>
    <property type="match status" value="1"/>
</dbReference>
<feature type="transmembrane region" description="Helical" evidence="5">
    <location>
        <begin position="287"/>
        <end position="312"/>
    </location>
</feature>
<proteinExistence type="predicted"/>
<evidence type="ECO:0000256" key="4">
    <source>
        <dbReference type="ARBA" id="ARBA00023136"/>
    </source>
</evidence>
<keyword evidence="2 5" id="KW-0812">Transmembrane</keyword>
<keyword evidence="3 5" id="KW-1133">Transmembrane helix</keyword>
<comment type="subcellular location">
    <subcellularLocation>
        <location evidence="1">Cell membrane</location>
        <topology evidence="1">Multi-pass membrane protein</topology>
    </subcellularLocation>
</comment>
<feature type="transmembrane region" description="Helical" evidence="5">
    <location>
        <begin position="114"/>
        <end position="135"/>
    </location>
</feature>
<evidence type="ECO:0000256" key="2">
    <source>
        <dbReference type="ARBA" id="ARBA00022692"/>
    </source>
</evidence>
<feature type="domain" description="Major facilitator superfamily (MFS) profile" evidence="6">
    <location>
        <begin position="23"/>
        <end position="477"/>
    </location>
</feature>
<dbReference type="InterPro" id="IPR036259">
    <property type="entry name" value="MFS_trans_sf"/>
</dbReference>
<dbReference type="EMBL" id="JBHUCP010000051">
    <property type="protein sequence ID" value="MFD1535210.1"/>
    <property type="molecule type" value="Genomic_DNA"/>
</dbReference>
<reference evidence="8" key="1">
    <citation type="journal article" date="2019" name="Int. J. Syst. Evol. Microbiol.">
        <title>The Global Catalogue of Microorganisms (GCM) 10K type strain sequencing project: providing services to taxonomists for standard genome sequencing and annotation.</title>
        <authorList>
            <consortium name="The Broad Institute Genomics Platform"/>
            <consortium name="The Broad Institute Genome Sequencing Center for Infectious Disease"/>
            <person name="Wu L."/>
            <person name="Ma J."/>
        </authorList>
    </citation>
    <scope>NUCLEOTIDE SEQUENCE [LARGE SCALE GENOMIC DNA]</scope>
    <source>
        <strain evidence="8">JCM 12165</strain>
    </source>
</reference>
<dbReference type="SUPFAM" id="SSF103473">
    <property type="entry name" value="MFS general substrate transporter"/>
    <property type="match status" value="1"/>
</dbReference>
<feature type="transmembrane region" description="Helical" evidence="5">
    <location>
        <begin position="425"/>
        <end position="442"/>
    </location>
</feature>
<evidence type="ECO:0000256" key="1">
    <source>
        <dbReference type="ARBA" id="ARBA00004651"/>
    </source>
</evidence>
<dbReference type="InterPro" id="IPR020846">
    <property type="entry name" value="MFS_dom"/>
</dbReference>
<dbReference type="Pfam" id="PF07690">
    <property type="entry name" value="MFS_1"/>
    <property type="match status" value="1"/>
</dbReference>
<evidence type="ECO:0000313" key="7">
    <source>
        <dbReference type="EMBL" id="MFD1535210.1"/>
    </source>
</evidence>
<dbReference type="PANTHER" id="PTHR42718:SF39">
    <property type="entry name" value="ACTINORHODIN TRANSPORTER-RELATED"/>
    <property type="match status" value="1"/>
</dbReference>
<feature type="transmembrane region" description="Helical" evidence="5">
    <location>
        <begin position="89"/>
        <end position="108"/>
    </location>
</feature>
<dbReference type="Gene3D" id="1.20.1250.20">
    <property type="entry name" value="MFS general substrate transporter like domains"/>
    <property type="match status" value="1"/>
</dbReference>
<dbReference type="Proteomes" id="UP001597145">
    <property type="component" value="Unassembled WGS sequence"/>
</dbReference>
<feature type="transmembrane region" description="Helical" evidence="5">
    <location>
        <begin position="324"/>
        <end position="342"/>
    </location>
</feature>